<dbReference type="Proteomes" id="UP000245697">
    <property type="component" value="Unassembled WGS sequence"/>
</dbReference>
<organism evidence="2 3">
    <name type="scientific">Actinoplanes xinjiangensis</name>
    <dbReference type="NCBI Taxonomy" id="512350"/>
    <lineage>
        <taxon>Bacteria</taxon>
        <taxon>Bacillati</taxon>
        <taxon>Actinomycetota</taxon>
        <taxon>Actinomycetes</taxon>
        <taxon>Micromonosporales</taxon>
        <taxon>Micromonosporaceae</taxon>
        <taxon>Actinoplanes</taxon>
    </lineage>
</organism>
<dbReference type="EMBL" id="QGGR01000009">
    <property type="protein sequence ID" value="PWK46550.1"/>
    <property type="molecule type" value="Genomic_DNA"/>
</dbReference>
<comment type="caution">
    <text evidence="2">The sequence shown here is derived from an EMBL/GenBank/DDBJ whole genome shotgun (WGS) entry which is preliminary data.</text>
</comment>
<proteinExistence type="predicted"/>
<protein>
    <recommendedName>
        <fullName evidence="4">IPT/TIG domain-containing protein</fullName>
    </recommendedName>
</protein>
<dbReference type="Gene3D" id="2.60.40.2700">
    <property type="match status" value="2"/>
</dbReference>
<dbReference type="RefSeq" id="WP_146246380.1">
    <property type="nucleotide sequence ID" value="NZ_BONA01000052.1"/>
</dbReference>
<keyword evidence="3" id="KW-1185">Reference proteome</keyword>
<evidence type="ECO:0000256" key="1">
    <source>
        <dbReference type="SAM" id="SignalP"/>
    </source>
</evidence>
<keyword evidence="1" id="KW-0732">Signal</keyword>
<dbReference type="PROSITE" id="PS51257">
    <property type="entry name" value="PROKAR_LIPOPROTEIN"/>
    <property type="match status" value="1"/>
</dbReference>
<name>A0A316FFI1_9ACTN</name>
<evidence type="ECO:0000313" key="3">
    <source>
        <dbReference type="Proteomes" id="UP000245697"/>
    </source>
</evidence>
<accession>A0A316FFI1</accession>
<feature type="chain" id="PRO_5016311712" description="IPT/TIG domain-containing protein" evidence="1">
    <location>
        <begin position="30"/>
        <end position="825"/>
    </location>
</feature>
<evidence type="ECO:0008006" key="4">
    <source>
        <dbReference type="Google" id="ProtNLM"/>
    </source>
</evidence>
<gene>
    <name evidence="2" type="ORF">BC793_109116</name>
</gene>
<feature type="signal peptide" evidence="1">
    <location>
        <begin position="1"/>
        <end position="29"/>
    </location>
</feature>
<sequence>MRRRGAALLGGLLFLLGLPVTGPAAPALAAGCGTLAVGSFGDLAAAQLAQGELTPGTTACRTIDAAAGAHVVRLVESTTISQIAWALTGPGGYTCESTTVPVECDLPSAGTYTLNLSSPDHFDAPSAYTAALIRLNSADGCAPAVGTSWATPDVTFQPATGVEILCQPITTTPGERVVVASTGDRHWFADAAADPVCGRPQYFVPEDGCVLPGAGPYRILSEAAGTAPITVRIGGLTAPVGCPVVEPARFGTVPGPVAGGIRCRALHVPAAGRYLVGAVGTDYAKQSHDLYAPDGTRICIAAEICDLRAGTHTLVARAAWNRWDEQFRTVFVPVTAAGCEPVSDQGLTTGAHRAAFSGPGQTHCLALPSPAGAVVSLIRPPRTDGPEPSARLIDATGAVVDCGTAACTLSGPAPYRLLLAPVRGAVDGDHTAAYGLAAQRIDRDTGCPVLPAGTDGATVTTTADRIAACYTVTGTGALTTLAFTRTAGTAGAALNVLDAAGAVVCGQPFTAGQVYAERVVRCRLAAAEDYTVMLRVAAVGSTYRMTRTDDTPAYHLGSVSPAALPNDRAATVVLTGTGFGSSDRIQLTRAGASPIQAQVLTVGTGGASVTVRADVTGVAPGAWDVVATSGLRPVTVTLAGGVTVRAARLGVVRAPSVSGTARVGATVRVAQGTWSPAPGSYGYQWAAGGVAIKGATGAAYVIPAALRGKRLTVTVTARRAHRADTPVSSAGVTVGYGAAPRATARPKITGTARVGKSVKASVGVWSPGATSYRYEWRVNGKLVATSASAKLKKAWAGRKLTVTVVAQRTGHYYGRATSGTVKIKK</sequence>
<reference evidence="2 3" key="1">
    <citation type="submission" date="2018-05" db="EMBL/GenBank/DDBJ databases">
        <title>Genomic Encyclopedia of Archaeal and Bacterial Type Strains, Phase II (KMG-II): from individual species to whole genera.</title>
        <authorList>
            <person name="Goeker M."/>
        </authorList>
    </citation>
    <scope>NUCLEOTIDE SEQUENCE [LARGE SCALE GENOMIC DNA]</scope>
    <source>
        <strain evidence="2 3">DSM 45184</strain>
    </source>
</reference>
<evidence type="ECO:0000313" key="2">
    <source>
        <dbReference type="EMBL" id="PWK46550.1"/>
    </source>
</evidence>
<dbReference type="OrthoDB" id="3439746at2"/>
<dbReference type="AlphaFoldDB" id="A0A316FFI1"/>